<sequence>MSEAEDNIGRAEKSPSENGQQGGHKKPCIAAIKQIISNSDSPKQCITTSDLESF</sequence>
<dbReference type="EMBL" id="CP061800">
    <property type="protein sequence ID" value="QTA92229.1"/>
    <property type="molecule type" value="Genomic_DNA"/>
</dbReference>
<keyword evidence="3" id="KW-1185">Reference proteome</keyword>
<name>A0A975BVZ9_9BACT</name>
<reference evidence="2" key="1">
    <citation type="journal article" date="2021" name="Microb. Physiol.">
        <title>Proteogenomic Insights into the Physiology of Marine, Sulfate-Reducing, Filamentous Desulfonema limicola and Desulfonema magnum.</title>
        <authorList>
            <person name="Schnaars V."/>
            <person name="Wohlbrand L."/>
            <person name="Scheve S."/>
            <person name="Hinrichs C."/>
            <person name="Reinhardt R."/>
            <person name="Rabus R."/>
        </authorList>
    </citation>
    <scope>NUCLEOTIDE SEQUENCE</scope>
    <source>
        <strain evidence="2">4be13</strain>
    </source>
</reference>
<dbReference type="AlphaFoldDB" id="A0A975BVZ9"/>
<evidence type="ECO:0000256" key="1">
    <source>
        <dbReference type="SAM" id="MobiDB-lite"/>
    </source>
</evidence>
<dbReference type="Proteomes" id="UP000663722">
    <property type="component" value="Chromosome"/>
</dbReference>
<protein>
    <submittedName>
        <fullName evidence="2">Uncharacterized protein</fullName>
    </submittedName>
</protein>
<proteinExistence type="predicted"/>
<gene>
    <name evidence="2" type="ORF">dnm_083050</name>
</gene>
<evidence type="ECO:0000313" key="2">
    <source>
        <dbReference type="EMBL" id="QTA92229.1"/>
    </source>
</evidence>
<evidence type="ECO:0000313" key="3">
    <source>
        <dbReference type="Proteomes" id="UP000663722"/>
    </source>
</evidence>
<feature type="region of interest" description="Disordered" evidence="1">
    <location>
        <begin position="1"/>
        <end position="27"/>
    </location>
</feature>
<accession>A0A975BVZ9</accession>
<organism evidence="2 3">
    <name type="scientific">Desulfonema magnum</name>
    <dbReference type="NCBI Taxonomy" id="45655"/>
    <lineage>
        <taxon>Bacteria</taxon>
        <taxon>Pseudomonadati</taxon>
        <taxon>Thermodesulfobacteriota</taxon>
        <taxon>Desulfobacteria</taxon>
        <taxon>Desulfobacterales</taxon>
        <taxon>Desulfococcaceae</taxon>
        <taxon>Desulfonema</taxon>
    </lineage>
</organism>
<dbReference type="KEGG" id="dmm:dnm_083050"/>